<dbReference type="InterPro" id="IPR029063">
    <property type="entry name" value="SAM-dependent_MTases_sf"/>
</dbReference>
<evidence type="ECO:0000256" key="1">
    <source>
        <dbReference type="SAM" id="Coils"/>
    </source>
</evidence>
<evidence type="ECO:0000313" key="3">
    <source>
        <dbReference type="Proteomes" id="UP000069697"/>
    </source>
</evidence>
<dbReference type="RefSeq" id="WP_062837006.1">
    <property type="nucleotide sequence ID" value="NZ_BCNV01000005.1"/>
</dbReference>
<dbReference type="EMBL" id="BCNV01000005">
    <property type="protein sequence ID" value="GAS84643.1"/>
    <property type="molecule type" value="Genomic_DNA"/>
</dbReference>
<reference evidence="2 3" key="1">
    <citation type="journal article" date="2016" name="Genome Announc.">
        <title>Draft Genome Sequence of Paenibacillus amylolyticus Heshi-A3, Isolated from Fermented Rice Bran in a Japanese Fermented Seafood Dish.</title>
        <authorList>
            <person name="Akuzawa S."/>
            <person name="Nagaoka J."/>
            <person name="Kanekatsu M."/>
            <person name="Kubota E."/>
            <person name="Ohtake R."/>
            <person name="Suzuki T."/>
            <person name="Kanesaki Y."/>
        </authorList>
    </citation>
    <scope>NUCLEOTIDE SEQUENCE [LARGE SCALE GENOMIC DNA]</scope>
    <source>
        <strain evidence="2 3">Heshi-A3</strain>
    </source>
</reference>
<dbReference type="PANTHER" id="PTHR37909:SF1">
    <property type="entry name" value="S-ADENOSYL-L-METHIONINE-DEPENDENT METHYLTRANSFERASES SUPERFAMILY PROTEIN"/>
    <property type="match status" value="1"/>
</dbReference>
<organism evidence="2 3">
    <name type="scientific">Paenibacillus amylolyticus</name>
    <dbReference type="NCBI Taxonomy" id="1451"/>
    <lineage>
        <taxon>Bacteria</taxon>
        <taxon>Bacillati</taxon>
        <taxon>Bacillota</taxon>
        <taxon>Bacilli</taxon>
        <taxon>Bacillales</taxon>
        <taxon>Paenibacillaceae</taxon>
        <taxon>Paenibacillus</taxon>
    </lineage>
</organism>
<dbReference type="SUPFAM" id="SSF53335">
    <property type="entry name" value="S-adenosyl-L-methionine-dependent methyltransferases"/>
    <property type="match status" value="1"/>
</dbReference>
<evidence type="ECO:0008006" key="4">
    <source>
        <dbReference type="Google" id="ProtNLM"/>
    </source>
</evidence>
<name>A0A100VRM9_PAEAM</name>
<dbReference type="PANTHER" id="PTHR37909">
    <property type="entry name" value="S-ADENOSYL-L-METHIONINE-DEPENDENT METHYLTRANSFERASES SUPERFAMILY PROTEIN"/>
    <property type="match status" value="1"/>
</dbReference>
<protein>
    <recommendedName>
        <fullName evidence="4">Class I SAM-dependent methyltransferase</fullName>
    </recommendedName>
</protein>
<keyword evidence="1" id="KW-0175">Coiled coil</keyword>
<gene>
    <name evidence="2" type="ORF">PAHA3_4746</name>
</gene>
<dbReference type="Gene3D" id="3.40.50.150">
    <property type="entry name" value="Vaccinia Virus protein VP39"/>
    <property type="match status" value="1"/>
</dbReference>
<comment type="caution">
    <text evidence="2">The sequence shown here is derived from an EMBL/GenBank/DDBJ whole genome shotgun (WGS) entry which is preliminary data.</text>
</comment>
<evidence type="ECO:0000313" key="2">
    <source>
        <dbReference type="EMBL" id="GAS84643.1"/>
    </source>
</evidence>
<dbReference type="Pfam" id="PF13578">
    <property type="entry name" value="Methyltransf_24"/>
    <property type="match status" value="1"/>
</dbReference>
<reference evidence="3" key="2">
    <citation type="submission" date="2016-01" db="EMBL/GenBank/DDBJ databases">
        <title>Draft Genome Sequence of Paenibacillus amylolyticus Heshi-A3 that Was Isolated from Fermented Rice Bran with Aging Salted Mackerel, Which Was Named Heshiko as Traditional Fermented Seafood in Japan.</title>
        <authorList>
            <person name="Akuzawa S."/>
            <person name="Nakagawa J."/>
            <person name="Kanekatsu T."/>
            <person name="Kubota E."/>
            <person name="Ohtake R."/>
            <person name="Suzuki T."/>
            <person name="Kanesaki Y."/>
        </authorList>
    </citation>
    <scope>NUCLEOTIDE SEQUENCE [LARGE SCALE GENOMIC DNA]</scope>
    <source>
        <strain evidence="3">Heshi-A3</strain>
    </source>
</reference>
<proteinExistence type="predicted"/>
<feature type="coiled-coil region" evidence="1">
    <location>
        <begin position="318"/>
        <end position="345"/>
    </location>
</feature>
<sequence>MIEISLQENTVKLTNTYTNEAEVVLDLGVKHNNYTTLSSQRLYQEYTSMINNYEVIKKYTYGETTLLDIVAITSLVFNELMNGKHTNIRALEVGSWFGCSSYFFANSLKTFSENNILFCMDTWNGSPDTMSHSIANYENAFEHFKSVMRYAGVYENIKPIVCDSTIGMDILQENFFDIIFVDANHTYDYVYQDIIKGIKKIKVGGLLIGHDCECYADELPPHLLHGDNKHLDGIEGYHTGVIKALDDIFGRDYSRFNASLVWYKRITQEDKDMIVQLEKKSSISYQRTDELVKAIKDSIQFIYNSSLDEKTETTQILLTDLVQVAQELENTMAEISGKINNKSIKLKANLLKSALIDYQITYENDFPQALMVLESSVIESFNDFWKCYSELDGSRVE</sequence>
<dbReference type="Proteomes" id="UP000069697">
    <property type="component" value="Unassembled WGS sequence"/>
</dbReference>
<dbReference type="AlphaFoldDB" id="A0A100VRM9"/>
<accession>A0A100VRM9</accession>